<protein>
    <recommendedName>
        <fullName evidence="4">Ankyrin repeat domain containing protein</fullName>
    </recommendedName>
</protein>
<evidence type="ECO:0008006" key="4">
    <source>
        <dbReference type="Google" id="ProtNLM"/>
    </source>
</evidence>
<dbReference type="PANTHER" id="PTHR46586">
    <property type="entry name" value="ANKYRIN REPEAT-CONTAINING PROTEIN"/>
    <property type="match status" value="1"/>
</dbReference>
<dbReference type="PANTHER" id="PTHR46586:SF3">
    <property type="entry name" value="ANKYRIN REPEAT-CONTAINING PROTEIN"/>
    <property type="match status" value="1"/>
</dbReference>
<sequence length="338" mass="37446">MLIEMQALAMLNGVDDDIADDPETKRRVLCELVTNENSNGEWVFDLLDGVSDEALDALIEKRIATQAQVVEVSKLFDKVGVPVEKHTGLLLAAMVPGRYDPKVDDNVRLPSQVGSPASTSDREFLEFFKTGAIDWIEWIVFQNDYLRTCVCHTAARAGQLEVLKWARANDCPWDWRTCANAACRGHLEVLKWARANGCPWDSLTCTEAAAGGHLEVLEWARANGCPRGHHRASPTSSMSRTGLTTPFMFQHRYFANRDARPTRWERRAEQVRTMPRMPRPSAAEAGTTRVRWELPGRRLSCHPGPPVPNPYFGGGGGHRPTSTPTWAGATAAAEASRG</sequence>
<dbReference type="AlphaFoldDB" id="A0AAD7UK38"/>
<feature type="compositionally biased region" description="Low complexity" evidence="1">
    <location>
        <begin position="321"/>
        <end position="338"/>
    </location>
</feature>
<gene>
    <name evidence="2" type="ORF">CTAYLR_008124</name>
</gene>
<evidence type="ECO:0000256" key="1">
    <source>
        <dbReference type="SAM" id="MobiDB-lite"/>
    </source>
</evidence>
<dbReference type="SUPFAM" id="SSF140860">
    <property type="entry name" value="Pseudo ankyrin repeat-like"/>
    <property type="match status" value="1"/>
</dbReference>
<dbReference type="InterPro" id="IPR052050">
    <property type="entry name" value="SecEffector_AnkRepeat"/>
</dbReference>
<proteinExistence type="predicted"/>
<dbReference type="Proteomes" id="UP001230188">
    <property type="component" value="Unassembled WGS sequence"/>
</dbReference>
<name>A0AAD7UK38_9STRA</name>
<evidence type="ECO:0000313" key="2">
    <source>
        <dbReference type="EMBL" id="KAJ8609837.1"/>
    </source>
</evidence>
<dbReference type="EMBL" id="JAQMWT010000129">
    <property type="protein sequence ID" value="KAJ8609837.1"/>
    <property type="molecule type" value="Genomic_DNA"/>
</dbReference>
<organism evidence="2 3">
    <name type="scientific">Chrysophaeum taylorii</name>
    <dbReference type="NCBI Taxonomy" id="2483200"/>
    <lineage>
        <taxon>Eukaryota</taxon>
        <taxon>Sar</taxon>
        <taxon>Stramenopiles</taxon>
        <taxon>Ochrophyta</taxon>
        <taxon>Pelagophyceae</taxon>
        <taxon>Pelagomonadales</taxon>
        <taxon>Pelagomonadaceae</taxon>
        <taxon>Chrysophaeum</taxon>
    </lineage>
</organism>
<feature type="region of interest" description="Disordered" evidence="1">
    <location>
        <begin position="296"/>
        <end position="338"/>
    </location>
</feature>
<comment type="caution">
    <text evidence="2">The sequence shown here is derived from an EMBL/GenBank/DDBJ whole genome shotgun (WGS) entry which is preliminary data.</text>
</comment>
<evidence type="ECO:0000313" key="3">
    <source>
        <dbReference type="Proteomes" id="UP001230188"/>
    </source>
</evidence>
<reference evidence="2" key="1">
    <citation type="submission" date="2023-01" db="EMBL/GenBank/DDBJ databases">
        <title>Metagenome sequencing of chrysophaentin producing Chrysophaeum taylorii.</title>
        <authorList>
            <person name="Davison J."/>
            <person name="Bewley C."/>
        </authorList>
    </citation>
    <scope>NUCLEOTIDE SEQUENCE</scope>
    <source>
        <strain evidence="2">NIES-1699</strain>
    </source>
</reference>
<accession>A0AAD7UK38</accession>
<keyword evidence="3" id="KW-1185">Reference proteome</keyword>